<evidence type="ECO:0000313" key="2">
    <source>
        <dbReference type="Proteomes" id="UP001148629"/>
    </source>
</evidence>
<dbReference type="Proteomes" id="UP001148629">
    <property type="component" value="Unassembled WGS sequence"/>
</dbReference>
<gene>
    <name evidence="1" type="ORF">NM208_g15798</name>
</gene>
<evidence type="ECO:0000313" key="1">
    <source>
        <dbReference type="EMBL" id="KAJ3508591.1"/>
    </source>
</evidence>
<accession>A0ACC1REK8</accession>
<proteinExistence type="predicted"/>
<protein>
    <submittedName>
        <fullName evidence="1">Uncharacterized protein</fullName>
    </submittedName>
</protein>
<name>A0ACC1REK8_9HYPO</name>
<reference evidence="1" key="1">
    <citation type="submission" date="2022-08" db="EMBL/GenBank/DDBJ databases">
        <title>Genome Sequence of Fusarium decemcellulare.</title>
        <authorList>
            <person name="Buettner E."/>
        </authorList>
    </citation>
    <scope>NUCLEOTIDE SEQUENCE</scope>
    <source>
        <strain evidence="1">Babe19</strain>
    </source>
</reference>
<keyword evidence="2" id="KW-1185">Reference proteome</keyword>
<organism evidence="1 2">
    <name type="scientific">Fusarium decemcellulare</name>
    <dbReference type="NCBI Taxonomy" id="57161"/>
    <lineage>
        <taxon>Eukaryota</taxon>
        <taxon>Fungi</taxon>
        <taxon>Dikarya</taxon>
        <taxon>Ascomycota</taxon>
        <taxon>Pezizomycotina</taxon>
        <taxon>Sordariomycetes</taxon>
        <taxon>Hypocreomycetidae</taxon>
        <taxon>Hypocreales</taxon>
        <taxon>Nectriaceae</taxon>
        <taxon>Fusarium</taxon>
        <taxon>Fusarium decemcellulare species complex</taxon>
    </lineage>
</organism>
<dbReference type="EMBL" id="JANRMS010004467">
    <property type="protein sequence ID" value="KAJ3508591.1"/>
    <property type="molecule type" value="Genomic_DNA"/>
</dbReference>
<sequence length="678" mass="77131">MRKIAEEQRKAKNKRKEARRTYEQWGYLRHQYSGSELLAVKDQFNLWKRRMNMIAAPENPSSWDWRDDGKWLFELGSFSHMEKAWQELDIESRKQKWPNVMLSTLHFRPEKAVQVLEATLDPLPPGYAISDAAHLCITNLNLQDIKVARERVLKADELLELFSKLAADLPSGYVPFRQHTLGHLAKNLPVVQAAEMHQILCRAGIKMHRNTQLQFASKLAASPADKDKAFEIVRGIVKEGHDINAPSVASVITTLLHTEQVGYAWSESEDTFSPQRAMEFFLENGFSPNLVSFTALIESLCLQGDIAEAVRLPLLLAENGAKLDHRCYTTVFRGAKDSLKASNVRLALDVARAAKVPHVDVLNNTLHSILYFAEIECREKKYSAPWVLPLFGPMLRIYAKKFDLKPLQWLLPDSLPLILEQENVDGPEKFRSGPRREWEFPNTIVPVVDEFFEKSDGPKQNPNAQTLAIMLRAYIKSLYRPYDLMSFYSFIKTRLEESGPGRNWAAELIKDQGSMVHDTLILVMLERRSLLRPALQVFGDMLRDSLISRPKEKNEEAASSSEGGPAHPAPTVFTFSILIHGLLMRGEKMLAGQLLQTMRENGLEPNIVTWNTLAKGYASMQNLNLTVGTLQDLEAAGFKPDPYTLKAFARLRDQTRALQTMEKIIDANKKRLEQDQTR</sequence>
<comment type="caution">
    <text evidence="1">The sequence shown here is derived from an EMBL/GenBank/DDBJ whole genome shotgun (WGS) entry which is preliminary data.</text>
</comment>